<proteinExistence type="predicted"/>
<feature type="transmembrane region" description="Helical" evidence="7">
    <location>
        <begin position="320"/>
        <end position="342"/>
    </location>
</feature>
<keyword evidence="5 7" id="KW-1133">Transmembrane helix</keyword>
<dbReference type="PIRSF" id="PIRSF006603">
    <property type="entry name" value="DinF"/>
    <property type="match status" value="1"/>
</dbReference>
<dbReference type="GO" id="GO:0005886">
    <property type="term" value="C:plasma membrane"/>
    <property type="evidence" value="ECO:0007669"/>
    <property type="project" value="UniProtKB-SubCell"/>
</dbReference>
<feature type="transmembrane region" description="Helical" evidence="7">
    <location>
        <begin position="281"/>
        <end position="299"/>
    </location>
</feature>
<evidence type="ECO:0000256" key="3">
    <source>
        <dbReference type="ARBA" id="ARBA00022475"/>
    </source>
</evidence>
<gene>
    <name evidence="8" type="ORF">H7B90_08715</name>
</gene>
<comment type="caution">
    <text evidence="8">The sequence shown here is derived from an EMBL/GenBank/DDBJ whole genome shotgun (WGS) entry which is preliminary data.</text>
</comment>
<dbReference type="GO" id="GO:0042910">
    <property type="term" value="F:xenobiotic transmembrane transporter activity"/>
    <property type="evidence" value="ECO:0007669"/>
    <property type="project" value="InterPro"/>
</dbReference>
<evidence type="ECO:0000256" key="7">
    <source>
        <dbReference type="SAM" id="Phobius"/>
    </source>
</evidence>
<comment type="subcellular location">
    <subcellularLocation>
        <location evidence="1">Cell membrane</location>
        <topology evidence="1">Multi-pass membrane protein</topology>
    </subcellularLocation>
</comment>
<evidence type="ECO:0000256" key="4">
    <source>
        <dbReference type="ARBA" id="ARBA00022692"/>
    </source>
</evidence>
<evidence type="ECO:0000313" key="8">
    <source>
        <dbReference type="EMBL" id="MBB6691477.1"/>
    </source>
</evidence>
<keyword evidence="9" id="KW-1185">Reference proteome</keyword>
<evidence type="ECO:0000256" key="1">
    <source>
        <dbReference type="ARBA" id="ARBA00004651"/>
    </source>
</evidence>
<feature type="transmembrane region" description="Helical" evidence="7">
    <location>
        <begin position="53"/>
        <end position="75"/>
    </location>
</feature>
<dbReference type="AlphaFoldDB" id="A0A841TSQ9"/>
<feature type="transmembrane region" description="Helical" evidence="7">
    <location>
        <begin position="12"/>
        <end position="30"/>
    </location>
</feature>
<dbReference type="PANTHER" id="PTHR42925:SF2">
    <property type="entry name" value="NA+ DRIVEN MULTIDRUG EFFLUX PUMP"/>
    <property type="match status" value="1"/>
</dbReference>
<name>A0A841TSQ9_9BACL</name>
<dbReference type="Proteomes" id="UP000553776">
    <property type="component" value="Unassembled WGS sequence"/>
</dbReference>
<feature type="transmembrane region" description="Helical" evidence="7">
    <location>
        <begin position="162"/>
        <end position="181"/>
    </location>
</feature>
<keyword evidence="6 7" id="KW-0472">Membrane</keyword>
<feature type="transmembrane region" description="Helical" evidence="7">
    <location>
        <begin position="87"/>
        <end position="109"/>
    </location>
</feature>
<evidence type="ECO:0000256" key="5">
    <source>
        <dbReference type="ARBA" id="ARBA00022989"/>
    </source>
</evidence>
<evidence type="ECO:0000256" key="6">
    <source>
        <dbReference type="ARBA" id="ARBA00023136"/>
    </source>
</evidence>
<sequence>MKIQSEFYRQTIRLAVPITLQSVFMALLQLTDQLMVGRLGEETIAAVGIGGRLYYILSVVLVSIGTGVSVFAAQYWGKKDTRSMGRLLGLGLTLGLSFAALFFAAVFFAPGPFVRLFTNDPAVAAIGASYAKLAALSYLPTMLTLLYSAILRSAGIVRVPMLVNIAAVLVNALLNYLLIFGPGLFPALGVEGSALATVIARYLEAGALIAFVYLRKLPGAYRPKELLGFNRELALPFLRVAYPLLLTELLWVLGETAYAVIYGRLGTAALTAMTLSGPIQLLGIGLMTGLSGAAGVMIGNLLGAGEAEQAMRAARRFSKLAFGGALLLGLAIALLSPFYVAAYDLSETAARQSVAVLLVFSLFFCVKVTNMVVSGGILNSGGDSKYVFRMEAGVVWTVGVPLGAVAAFVWHLPVHWVYFLLSVEELFRMFFGLRRMRSRRWMNNLTEGASGAGTQNLGQSFG</sequence>
<feature type="transmembrane region" description="Helical" evidence="7">
    <location>
        <begin position="390"/>
        <end position="410"/>
    </location>
</feature>
<organism evidence="8 9">
    <name type="scientific">Cohnella xylanilytica</name>
    <dbReference type="NCBI Taxonomy" id="557555"/>
    <lineage>
        <taxon>Bacteria</taxon>
        <taxon>Bacillati</taxon>
        <taxon>Bacillota</taxon>
        <taxon>Bacilli</taxon>
        <taxon>Bacillales</taxon>
        <taxon>Paenibacillaceae</taxon>
        <taxon>Cohnella</taxon>
    </lineage>
</organism>
<dbReference type="NCBIfam" id="TIGR00797">
    <property type="entry name" value="matE"/>
    <property type="match status" value="1"/>
</dbReference>
<dbReference type="EMBL" id="JACJVR010000031">
    <property type="protein sequence ID" value="MBB6691477.1"/>
    <property type="molecule type" value="Genomic_DNA"/>
</dbReference>
<feature type="transmembrane region" description="Helical" evidence="7">
    <location>
        <begin position="354"/>
        <end position="378"/>
    </location>
</feature>
<reference evidence="8 9" key="1">
    <citation type="submission" date="2020-08" db="EMBL/GenBank/DDBJ databases">
        <title>Cohnella phylogeny.</title>
        <authorList>
            <person name="Dunlap C."/>
        </authorList>
    </citation>
    <scope>NUCLEOTIDE SEQUENCE [LARGE SCALE GENOMIC DNA]</scope>
    <source>
        <strain evidence="8 9">DSM 25239</strain>
    </source>
</reference>
<feature type="transmembrane region" description="Helical" evidence="7">
    <location>
        <begin position="193"/>
        <end position="214"/>
    </location>
</feature>
<dbReference type="PANTHER" id="PTHR42925">
    <property type="entry name" value="MULTIDRUG AND TOXIN EFFLUX PROTEIN MATE FAMILY"/>
    <property type="match status" value="1"/>
</dbReference>
<keyword evidence="4 7" id="KW-0812">Transmembrane</keyword>
<dbReference type="RefSeq" id="WP_185135476.1">
    <property type="nucleotide sequence ID" value="NZ_BORM01000011.1"/>
</dbReference>
<dbReference type="InterPro" id="IPR047135">
    <property type="entry name" value="YsiQ"/>
</dbReference>
<protein>
    <submittedName>
        <fullName evidence="8">MATE family efflux transporter</fullName>
    </submittedName>
</protein>
<keyword evidence="2" id="KW-0813">Transport</keyword>
<dbReference type="Pfam" id="PF01554">
    <property type="entry name" value="MatE"/>
    <property type="match status" value="2"/>
</dbReference>
<keyword evidence="3" id="KW-1003">Cell membrane</keyword>
<accession>A0A841TSQ9</accession>
<dbReference type="InterPro" id="IPR048279">
    <property type="entry name" value="MdtK-like"/>
</dbReference>
<feature type="transmembrane region" description="Helical" evidence="7">
    <location>
        <begin position="129"/>
        <end position="150"/>
    </location>
</feature>
<evidence type="ECO:0000256" key="2">
    <source>
        <dbReference type="ARBA" id="ARBA00022448"/>
    </source>
</evidence>
<feature type="transmembrane region" description="Helical" evidence="7">
    <location>
        <begin position="240"/>
        <end position="261"/>
    </location>
</feature>
<evidence type="ECO:0000313" key="9">
    <source>
        <dbReference type="Proteomes" id="UP000553776"/>
    </source>
</evidence>
<dbReference type="GO" id="GO:0015297">
    <property type="term" value="F:antiporter activity"/>
    <property type="evidence" value="ECO:0007669"/>
    <property type="project" value="InterPro"/>
</dbReference>
<dbReference type="InterPro" id="IPR002528">
    <property type="entry name" value="MATE_fam"/>
</dbReference>